<dbReference type="EMBL" id="JAQQWL010000011">
    <property type="protein sequence ID" value="KAK8050788.1"/>
    <property type="molecule type" value="Genomic_DNA"/>
</dbReference>
<dbReference type="Proteomes" id="UP001480595">
    <property type="component" value="Unassembled WGS sequence"/>
</dbReference>
<keyword evidence="3" id="KW-1185">Reference proteome</keyword>
<feature type="chain" id="PRO_5046184434" evidence="1">
    <location>
        <begin position="18"/>
        <end position="160"/>
    </location>
</feature>
<dbReference type="GeneID" id="92096990"/>
<keyword evidence="1" id="KW-0732">Signal</keyword>
<comment type="caution">
    <text evidence="2">The sequence shown here is derived from an EMBL/GenBank/DDBJ whole genome shotgun (WGS) entry which is preliminary data.</text>
</comment>
<reference evidence="2 3" key="1">
    <citation type="submission" date="2023-01" db="EMBL/GenBank/DDBJ databases">
        <title>Analysis of 21 Apiospora genomes using comparative genomics revels a genus with tremendous synthesis potential of carbohydrate active enzymes and secondary metabolites.</title>
        <authorList>
            <person name="Sorensen T."/>
        </authorList>
    </citation>
    <scope>NUCLEOTIDE SEQUENCE [LARGE SCALE GENOMIC DNA]</scope>
    <source>
        <strain evidence="2 3">CBS 135458</strain>
    </source>
</reference>
<organism evidence="2 3">
    <name type="scientific">Apiospora phragmitis</name>
    <dbReference type="NCBI Taxonomy" id="2905665"/>
    <lineage>
        <taxon>Eukaryota</taxon>
        <taxon>Fungi</taxon>
        <taxon>Dikarya</taxon>
        <taxon>Ascomycota</taxon>
        <taxon>Pezizomycotina</taxon>
        <taxon>Sordariomycetes</taxon>
        <taxon>Xylariomycetidae</taxon>
        <taxon>Amphisphaeriales</taxon>
        <taxon>Apiosporaceae</taxon>
        <taxon>Apiospora</taxon>
    </lineage>
</organism>
<accession>A0ABR1TVX9</accession>
<name>A0ABR1TVX9_9PEZI</name>
<sequence>MRAYTLFAATFFALAQAAPDPRKATAVFYREAGSCADAGRGAEVNLFESGNATVAADSAYYSFLVGKIDPACTVEYDVDFSRIKWNNQNNNKERRAALDADTIDMKGRPRCHVGEEVEVPVAPVHPRARREVRVITVMCESIAWKDEGVLAINAIKVTGC</sequence>
<evidence type="ECO:0000313" key="2">
    <source>
        <dbReference type="EMBL" id="KAK8050788.1"/>
    </source>
</evidence>
<protein>
    <submittedName>
        <fullName evidence="2">Uncharacterized protein</fullName>
    </submittedName>
</protein>
<gene>
    <name evidence="2" type="ORF">PG994_012518</name>
</gene>
<evidence type="ECO:0000313" key="3">
    <source>
        <dbReference type="Proteomes" id="UP001480595"/>
    </source>
</evidence>
<evidence type="ECO:0000256" key="1">
    <source>
        <dbReference type="SAM" id="SignalP"/>
    </source>
</evidence>
<dbReference type="RefSeq" id="XP_066713037.1">
    <property type="nucleotide sequence ID" value="XM_066863927.1"/>
</dbReference>
<proteinExistence type="predicted"/>
<feature type="signal peptide" evidence="1">
    <location>
        <begin position="1"/>
        <end position="17"/>
    </location>
</feature>